<dbReference type="EMBL" id="VTPC01076553">
    <property type="protein sequence ID" value="KAF2888510.1"/>
    <property type="molecule type" value="Genomic_DNA"/>
</dbReference>
<feature type="region of interest" description="Disordered" evidence="1">
    <location>
        <begin position="104"/>
        <end position="124"/>
    </location>
</feature>
<organism evidence="2 3">
    <name type="scientific">Ignelater luminosus</name>
    <name type="common">Cucubano</name>
    <name type="synonym">Pyrophorus luminosus</name>
    <dbReference type="NCBI Taxonomy" id="2038154"/>
    <lineage>
        <taxon>Eukaryota</taxon>
        <taxon>Metazoa</taxon>
        <taxon>Ecdysozoa</taxon>
        <taxon>Arthropoda</taxon>
        <taxon>Hexapoda</taxon>
        <taxon>Insecta</taxon>
        <taxon>Pterygota</taxon>
        <taxon>Neoptera</taxon>
        <taxon>Endopterygota</taxon>
        <taxon>Coleoptera</taxon>
        <taxon>Polyphaga</taxon>
        <taxon>Elateriformia</taxon>
        <taxon>Elateroidea</taxon>
        <taxon>Elateridae</taxon>
        <taxon>Agrypninae</taxon>
        <taxon>Pyrophorini</taxon>
        <taxon>Ignelater</taxon>
    </lineage>
</organism>
<evidence type="ECO:0000313" key="3">
    <source>
        <dbReference type="Proteomes" id="UP000801492"/>
    </source>
</evidence>
<evidence type="ECO:0000313" key="2">
    <source>
        <dbReference type="EMBL" id="KAF2888510.1"/>
    </source>
</evidence>
<feature type="region of interest" description="Disordered" evidence="1">
    <location>
        <begin position="23"/>
        <end position="47"/>
    </location>
</feature>
<dbReference type="AlphaFoldDB" id="A0A8K0G1N2"/>
<keyword evidence="3" id="KW-1185">Reference proteome</keyword>
<dbReference type="Proteomes" id="UP000801492">
    <property type="component" value="Unassembled WGS sequence"/>
</dbReference>
<sequence length="124" mass="13693">MTDPFVIIEYFDVLKATLNDLGLNGRPSSRTTSSSDRENTTVLPAVSISGGKAPPPIVFKWKIIWDSGLADEKHAFEGSACAASLRAAENEITQDKLLIWIDSDKDCNPEMHEEDNEDQQQEVA</sequence>
<name>A0A8K0G1N2_IGNLU</name>
<proteinExistence type="predicted"/>
<feature type="compositionally biased region" description="Acidic residues" evidence="1">
    <location>
        <begin position="112"/>
        <end position="124"/>
    </location>
</feature>
<evidence type="ECO:0000256" key="1">
    <source>
        <dbReference type="SAM" id="MobiDB-lite"/>
    </source>
</evidence>
<accession>A0A8K0G1N2</accession>
<comment type="caution">
    <text evidence="2">The sequence shown here is derived from an EMBL/GenBank/DDBJ whole genome shotgun (WGS) entry which is preliminary data.</text>
</comment>
<reference evidence="2" key="1">
    <citation type="submission" date="2019-08" db="EMBL/GenBank/DDBJ databases">
        <title>The genome of the North American firefly Photinus pyralis.</title>
        <authorList>
            <consortium name="Photinus pyralis genome working group"/>
            <person name="Fallon T.R."/>
            <person name="Sander Lower S.E."/>
            <person name="Weng J.-K."/>
        </authorList>
    </citation>
    <scope>NUCLEOTIDE SEQUENCE</scope>
    <source>
        <strain evidence="2">TRF0915ILg1</strain>
        <tissue evidence="2">Whole body</tissue>
    </source>
</reference>
<gene>
    <name evidence="2" type="ORF">ILUMI_17663</name>
</gene>
<protein>
    <submittedName>
        <fullName evidence="2">Uncharacterized protein</fullName>
    </submittedName>
</protein>